<organism evidence="2">
    <name type="scientific">Chromera velia CCMP2878</name>
    <dbReference type="NCBI Taxonomy" id="1169474"/>
    <lineage>
        <taxon>Eukaryota</taxon>
        <taxon>Sar</taxon>
        <taxon>Alveolata</taxon>
        <taxon>Colpodellida</taxon>
        <taxon>Chromeraceae</taxon>
        <taxon>Chromera</taxon>
    </lineage>
</organism>
<evidence type="ECO:0000313" key="2">
    <source>
        <dbReference type="EMBL" id="CEM43125.1"/>
    </source>
</evidence>
<accession>A0A0G4HGB7</accession>
<protein>
    <submittedName>
        <fullName evidence="2">Uncharacterized protein</fullName>
    </submittedName>
</protein>
<feature type="compositionally biased region" description="Acidic residues" evidence="1">
    <location>
        <begin position="508"/>
        <end position="518"/>
    </location>
</feature>
<proteinExistence type="predicted"/>
<gene>
    <name evidence="2" type="ORF">Cvel_27322</name>
</gene>
<dbReference type="EMBL" id="CDMZ01002616">
    <property type="protein sequence ID" value="CEM43125.1"/>
    <property type="molecule type" value="Genomic_DNA"/>
</dbReference>
<evidence type="ECO:0000256" key="1">
    <source>
        <dbReference type="SAM" id="MobiDB-lite"/>
    </source>
</evidence>
<feature type="region of interest" description="Disordered" evidence="1">
    <location>
        <begin position="490"/>
        <end position="528"/>
    </location>
</feature>
<dbReference type="VEuPathDB" id="CryptoDB:Cvel_27322"/>
<reference evidence="2" key="1">
    <citation type="submission" date="2014-11" db="EMBL/GenBank/DDBJ databases">
        <authorList>
            <person name="Otto D Thomas"/>
            <person name="Naeem Raeece"/>
        </authorList>
    </citation>
    <scope>NUCLEOTIDE SEQUENCE</scope>
</reference>
<sequence length="528" mass="58095">MVRLLSLVAFAGVASNGEKIRRNWLQRSPLTRPAPEASEIVDTDADTSEGLAPLSFAQFSDTVTVDCSTGFITTQQWQSVTDKSTKYKNRGDNNPELLTVDTKLTEYANLPTPTTEQEHDNRIEKVKEILQVAASWFIRRQGVTKTVYEKTGFATWTKKTVQKISKRTPAFLALRECAEEKVQALNIAKAQANNYLRYVADYQFADGYMTDLTQLRNMKKSDRTTVVLGRPRISYTEFQPYVPQPWGLDFNPFEATAIGEILNTPTSAKILHVAGHGAVQNSVDQTIYHNANELQAYLNPTGLGATPGNPANLRSVLLYTGYTVNDEIVVDATSWGNYGPTDLVYLATCYAGYEPSLARRILQTGTRYVIAFKNPYTMGNCKTAYTFYSKWANEDTSGSNPAILDVNNIPAAFDAMVQAVPNYYENGADCSAVLFSNNILANNNGQPCISAIRANLPNDANLLCTHLDRNPNPVPVHPIVPVVNNVAPVVNTGTNTGTNQNGSNQNTGDDDGTDSEESVDSRFQSTMM</sequence>
<feature type="compositionally biased region" description="Low complexity" evidence="1">
    <location>
        <begin position="490"/>
        <end position="507"/>
    </location>
</feature>
<dbReference type="AlphaFoldDB" id="A0A0G4HGB7"/>
<name>A0A0G4HGB7_9ALVE</name>